<keyword evidence="2" id="KW-1185">Reference proteome</keyword>
<name>A0A8X6HIY4_TRICU</name>
<evidence type="ECO:0000313" key="1">
    <source>
        <dbReference type="EMBL" id="GFQ75257.1"/>
    </source>
</evidence>
<dbReference type="EMBL" id="BMAO01001703">
    <property type="protein sequence ID" value="GFQ75257.1"/>
    <property type="molecule type" value="Genomic_DNA"/>
</dbReference>
<comment type="caution">
    <text evidence="1">The sequence shown here is derived from an EMBL/GenBank/DDBJ whole genome shotgun (WGS) entry which is preliminary data.</text>
</comment>
<accession>A0A8X6HIY4</accession>
<reference evidence="1" key="1">
    <citation type="submission" date="2020-07" db="EMBL/GenBank/DDBJ databases">
        <title>Multicomponent nature underlies the extraordinary mechanical properties of spider dragline silk.</title>
        <authorList>
            <person name="Kono N."/>
            <person name="Nakamura H."/>
            <person name="Mori M."/>
            <person name="Yoshida Y."/>
            <person name="Ohtoshi R."/>
            <person name="Malay A.D."/>
            <person name="Moran D.A.P."/>
            <person name="Tomita M."/>
            <person name="Numata K."/>
            <person name="Arakawa K."/>
        </authorList>
    </citation>
    <scope>NUCLEOTIDE SEQUENCE</scope>
</reference>
<organism evidence="1 2">
    <name type="scientific">Trichonephila clavata</name>
    <name type="common">Joro spider</name>
    <name type="synonym">Nephila clavata</name>
    <dbReference type="NCBI Taxonomy" id="2740835"/>
    <lineage>
        <taxon>Eukaryota</taxon>
        <taxon>Metazoa</taxon>
        <taxon>Ecdysozoa</taxon>
        <taxon>Arthropoda</taxon>
        <taxon>Chelicerata</taxon>
        <taxon>Arachnida</taxon>
        <taxon>Araneae</taxon>
        <taxon>Araneomorphae</taxon>
        <taxon>Entelegynae</taxon>
        <taxon>Araneoidea</taxon>
        <taxon>Nephilidae</taxon>
        <taxon>Trichonephila</taxon>
    </lineage>
</organism>
<sequence>MKQPFHVKGVQYAQHAHAGLKQPTQHPTMCRTTKLSCGVGYCGGEFTLPIRLTTTSSFYKRYFRSCLPMPLYLFGPQQDGASSHYGRCVRDHLSRTFPNR</sequence>
<dbReference type="Proteomes" id="UP000887116">
    <property type="component" value="Unassembled WGS sequence"/>
</dbReference>
<proteinExistence type="predicted"/>
<gene>
    <name evidence="1" type="ORF">TNCT_231121</name>
</gene>
<protein>
    <submittedName>
        <fullName evidence="1">Uncharacterized protein</fullName>
    </submittedName>
</protein>
<evidence type="ECO:0000313" key="2">
    <source>
        <dbReference type="Proteomes" id="UP000887116"/>
    </source>
</evidence>
<dbReference type="AlphaFoldDB" id="A0A8X6HIY4"/>